<dbReference type="InterPro" id="IPR005013">
    <property type="entry name" value="DDOST_48_kDa_subunit"/>
</dbReference>
<evidence type="ECO:0000259" key="10">
    <source>
        <dbReference type="Pfam" id="PF23358"/>
    </source>
</evidence>
<feature type="domain" description="OST48 middle" evidence="10">
    <location>
        <begin position="341"/>
        <end position="477"/>
    </location>
</feature>
<dbReference type="EMBL" id="LRBS01000067">
    <property type="protein sequence ID" value="OII76350.1"/>
    <property type="molecule type" value="Genomic_DNA"/>
</dbReference>
<keyword evidence="6 8" id="KW-1133">Transmembrane helix</keyword>
<keyword evidence="4 8" id="KW-0812">Transmembrane</keyword>
<feature type="transmembrane region" description="Helical" evidence="8">
    <location>
        <begin position="455"/>
        <end position="479"/>
    </location>
</feature>
<dbReference type="GO" id="GO:0016740">
    <property type="term" value="F:transferase activity"/>
    <property type="evidence" value="ECO:0007669"/>
    <property type="project" value="UniProtKB-KW"/>
</dbReference>
<keyword evidence="7 8" id="KW-0472">Membrane</keyword>
<comment type="pathway">
    <text evidence="2 8">Protein modification; protein glycosylation.</text>
</comment>
<organism evidence="11 12">
    <name type="scientific">Cryptosporidium andersoni</name>
    <dbReference type="NCBI Taxonomy" id="117008"/>
    <lineage>
        <taxon>Eukaryota</taxon>
        <taxon>Sar</taxon>
        <taxon>Alveolata</taxon>
        <taxon>Apicomplexa</taxon>
        <taxon>Conoidasida</taxon>
        <taxon>Coccidia</taxon>
        <taxon>Eucoccidiorida</taxon>
        <taxon>Eimeriorina</taxon>
        <taxon>Cryptosporidiidae</taxon>
        <taxon>Cryptosporidium</taxon>
    </lineage>
</organism>
<evidence type="ECO:0000259" key="9">
    <source>
        <dbReference type="Pfam" id="PF03345"/>
    </source>
</evidence>
<evidence type="ECO:0000256" key="2">
    <source>
        <dbReference type="ARBA" id="ARBA00004922"/>
    </source>
</evidence>
<evidence type="ECO:0000256" key="6">
    <source>
        <dbReference type="ARBA" id="ARBA00022989"/>
    </source>
</evidence>
<dbReference type="PANTHER" id="PTHR10830">
    <property type="entry name" value="DOLICHYL-DIPHOSPHOOLIGOSACCHARIDE--PROTEIN GLYCOSYLTRANSFERASE 48 KDA SUBUNIT"/>
    <property type="match status" value="1"/>
</dbReference>
<evidence type="ECO:0000256" key="3">
    <source>
        <dbReference type="ARBA" id="ARBA00008743"/>
    </source>
</evidence>
<evidence type="ECO:0000313" key="12">
    <source>
        <dbReference type="Proteomes" id="UP000186804"/>
    </source>
</evidence>
<evidence type="ECO:0000256" key="5">
    <source>
        <dbReference type="ARBA" id="ARBA00022824"/>
    </source>
</evidence>
<feature type="domain" description="OST48 N-terminal" evidence="9">
    <location>
        <begin position="46"/>
        <end position="309"/>
    </location>
</feature>
<dbReference type="InterPro" id="IPR055457">
    <property type="entry name" value="OST48_N"/>
</dbReference>
<name>A0A1J4MQ86_9CRYT</name>
<dbReference type="Proteomes" id="UP000186804">
    <property type="component" value="Unassembled WGS sequence"/>
</dbReference>
<evidence type="ECO:0000313" key="11">
    <source>
        <dbReference type="EMBL" id="OII76350.1"/>
    </source>
</evidence>
<gene>
    <name evidence="11" type="ORF">cand_011080</name>
</gene>
<evidence type="ECO:0000256" key="8">
    <source>
        <dbReference type="RuleBase" id="RU361142"/>
    </source>
</evidence>
<comment type="subcellular location">
    <subcellularLocation>
        <location evidence="8">Endoplasmic reticulum membrane</location>
        <topology evidence="8">Single-pass type I membrane protein</topology>
    </subcellularLocation>
    <subcellularLocation>
        <location evidence="1">Membrane</location>
        <topology evidence="1">Single-pass type I membrane protein</topology>
    </subcellularLocation>
</comment>
<protein>
    <recommendedName>
        <fullName evidence="8">Dolichyl-diphosphooligosaccharide--protein glycosyltransferase 48 kDa subunit</fullName>
        <shortName evidence="8">Oligosaccharyl transferase 48 kDa subunit</shortName>
    </recommendedName>
</protein>
<comment type="similarity">
    <text evidence="3 8">Belongs to the DDOST 48 kDa subunit family.</text>
</comment>
<reference evidence="11 12" key="1">
    <citation type="submission" date="2016-10" db="EMBL/GenBank/DDBJ databases">
        <title>Reductive evolution of mitochondrial metabolism and differential evolution of invasion-related proteins in Cryptosporidium.</title>
        <authorList>
            <person name="Liu S."/>
            <person name="Roellig D.M."/>
            <person name="Guo Y."/>
            <person name="Li N."/>
            <person name="Frace M.A."/>
            <person name="Tang K."/>
            <person name="Zhang L."/>
            <person name="Feng Y."/>
            <person name="Xiao L."/>
        </authorList>
    </citation>
    <scope>NUCLEOTIDE SEQUENCE [LARGE SCALE GENOMIC DNA]</scope>
    <source>
        <strain evidence="11">30847</strain>
    </source>
</reference>
<dbReference type="OrthoDB" id="29105at2759"/>
<dbReference type="AlphaFoldDB" id="A0A1J4MQ86"/>
<dbReference type="RefSeq" id="XP_067068196.1">
    <property type="nucleotide sequence ID" value="XM_067211347.1"/>
</dbReference>
<dbReference type="Pfam" id="PF23358">
    <property type="entry name" value="OST48_MD"/>
    <property type="match status" value="1"/>
</dbReference>
<dbReference type="InterPro" id="IPR055459">
    <property type="entry name" value="OST48_MD"/>
</dbReference>
<proteinExistence type="inferred from homology"/>
<evidence type="ECO:0000256" key="1">
    <source>
        <dbReference type="ARBA" id="ARBA00004479"/>
    </source>
</evidence>
<dbReference type="PANTHER" id="PTHR10830:SF0">
    <property type="entry name" value="DOLICHYL-DIPHOSPHOOLIGOSACCHARIDE--PROTEIN GLYCOSYLTRANSFERASE 48 KDA SUBUNIT"/>
    <property type="match status" value="1"/>
</dbReference>
<dbReference type="VEuPathDB" id="CryptoDB:cand_011080"/>
<comment type="function">
    <text evidence="8">Subunit of the oligosaccharyl transferase (OST) complex that catalyzes the initial transfer of a defined glycan (Glc(3)Man(9)GlcNAc(2) in eukaryotes) from the lipid carrier dolichol-pyrophosphate to an asparagine residue within an Asn-X-Ser/Thr consensus motif in nascent polypeptide chains, the first step in protein N-glycosylation. N-glycosylation occurs cotranslationally and the complex associates with the Sec61 complex at the channel-forming translocon complex that mediates protein translocation across the endoplasmic reticulum (ER).</text>
</comment>
<evidence type="ECO:0000256" key="4">
    <source>
        <dbReference type="ARBA" id="ARBA00022692"/>
    </source>
</evidence>
<comment type="caution">
    <text evidence="11">The sequence shown here is derived from an EMBL/GenBank/DDBJ whole genome shotgun (WGS) entry which is preliminary data.</text>
</comment>
<dbReference type="UniPathway" id="UPA00378"/>
<comment type="subunit">
    <text evidence="8">Component of the oligosaccharyltransferase (OST) complex.</text>
</comment>
<feature type="signal peptide" evidence="8">
    <location>
        <begin position="1"/>
        <end position="23"/>
    </location>
</feature>
<keyword evidence="8" id="KW-0732">Signal</keyword>
<sequence>MKKVFLAIKIIIFASFMISKVKCGSGALDEQPRTEFNTDLSELPLLVLTNVDNIEKLEHRFSDFFRELRYKGHNITFQSLTTKSRPQDIKLDLYGKMKYNNVIIFDLIEPGYKSTFSINLLKHLLDFVDNGNNILVFTDTSDKSNSIIPTPMIRRFAKECAEIEFHPSNSYLIDIVGNQLNEYNQNCISSPNCLDSKAIFSPDTCNGKEITYCGIGFAIRSYLTPLSFPLLRATDTTMAFLTNSATRNNKLLGNLLYSSGNNEIGLVVSMQARNGARVTFSGDGYLCSNDRYMINGNNKPFCNDIASWTFQKRGLIKLSNIQSHKIEDVSDSRPISRYSDRKDADVEYTVEDFINFSAEFYHNINDKWEPYPYNDIQLELTMLNPYIRIGLQHKSDRDISHATFHTNIKLPEVFGIYKFVINHKRIGYNYILYESLVTIRSFRHDQNQRLLISAYPFYTSFLLTLTLFIFFVIIFVFVIDNSKKSKLD</sequence>
<evidence type="ECO:0000256" key="7">
    <source>
        <dbReference type="ARBA" id="ARBA00023136"/>
    </source>
</evidence>
<dbReference type="Pfam" id="PF03345">
    <property type="entry name" value="OST48_N"/>
    <property type="match status" value="1"/>
</dbReference>
<dbReference type="GO" id="GO:0018279">
    <property type="term" value="P:protein N-linked glycosylation via asparagine"/>
    <property type="evidence" value="ECO:0007669"/>
    <property type="project" value="UniProtKB-UniRule"/>
</dbReference>
<keyword evidence="11" id="KW-0808">Transferase</keyword>
<accession>A0A1J4MQ86</accession>
<dbReference type="GeneID" id="92365293"/>
<keyword evidence="12" id="KW-1185">Reference proteome</keyword>
<keyword evidence="5 8" id="KW-0256">Endoplasmic reticulum</keyword>
<feature type="chain" id="PRO_5011813093" description="Dolichyl-diphosphooligosaccharide--protein glycosyltransferase 48 kDa subunit" evidence="8">
    <location>
        <begin position="24"/>
        <end position="488"/>
    </location>
</feature>
<dbReference type="GO" id="GO:0008250">
    <property type="term" value="C:oligosaccharyltransferase complex"/>
    <property type="evidence" value="ECO:0007669"/>
    <property type="project" value="TreeGrafter"/>
</dbReference>